<keyword evidence="2 9" id="KW-0813">Transport</keyword>
<comment type="function">
    <text evidence="9">Part of the Sec protein translocase complex. Interacts with the SecYEG preprotein conducting channel. SecDF uses the proton motive force (PMF) to complete protein translocation after the ATP-dependent function of SecA.</text>
</comment>
<dbReference type="InterPro" id="IPR005791">
    <property type="entry name" value="SecD"/>
</dbReference>
<feature type="transmembrane region" description="Helical" evidence="9">
    <location>
        <begin position="571"/>
        <end position="590"/>
    </location>
</feature>
<keyword evidence="7 9" id="KW-0811">Translocation</keyword>
<dbReference type="EMBL" id="BSQG01000001">
    <property type="protein sequence ID" value="GLU46930.1"/>
    <property type="molecule type" value="Genomic_DNA"/>
</dbReference>
<reference evidence="15" key="1">
    <citation type="submission" date="2023-02" db="EMBL/GenBank/DDBJ databases">
        <title>Nocardiopsis ansamitocini NBRC 112285.</title>
        <authorList>
            <person name="Ichikawa N."/>
            <person name="Sato H."/>
            <person name="Tonouchi N."/>
        </authorList>
    </citation>
    <scope>NUCLEOTIDE SEQUENCE</scope>
    <source>
        <strain evidence="15">NBRC 112285</strain>
    </source>
</reference>
<dbReference type="Pfam" id="PF21760">
    <property type="entry name" value="SecD_1st"/>
    <property type="match status" value="1"/>
</dbReference>
<keyword evidence="8 9" id="KW-0472">Membrane</keyword>
<evidence type="ECO:0000259" key="14">
    <source>
        <dbReference type="Pfam" id="PF22599"/>
    </source>
</evidence>
<feature type="compositionally biased region" description="Low complexity" evidence="11">
    <location>
        <begin position="150"/>
        <end position="165"/>
    </location>
</feature>
<dbReference type="InterPro" id="IPR022645">
    <property type="entry name" value="SecD/SecF_bac"/>
</dbReference>
<dbReference type="Gene3D" id="3.30.1360.200">
    <property type="match status" value="1"/>
</dbReference>
<evidence type="ECO:0000256" key="6">
    <source>
        <dbReference type="ARBA" id="ARBA00022989"/>
    </source>
</evidence>
<comment type="subunit">
    <text evidence="10">Forms a complex with SecD. Part of the essential Sec protein translocation apparatus which comprises SecA, SecYEG and auxiliary proteins SecDF. Other proteins may also be involved.</text>
</comment>
<organism evidence="15 16">
    <name type="scientific">Nocardiopsis ansamitocini</name>
    <dbReference type="NCBI Taxonomy" id="1670832"/>
    <lineage>
        <taxon>Bacteria</taxon>
        <taxon>Bacillati</taxon>
        <taxon>Actinomycetota</taxon>
        <taxon>Actinomycetes</taxon>
        <taxon>Streptosporangiales</taxon>
        <taxon>Nocardiopsidaceae</taxon>
        <taxon>Nocardiopsis</taxon>
    </lineage>
</organism>
<evidence type="ECO:0000256" key="3">
    <source>
        <dbReference type="ARBA" id="ARBA00022475"/>
    </source>
</evidence>
<feature type="transmembrane region" description="Helical" evidence="9">
    <location>
        <begin position="344"/>
        <end position="365"/>
    </location>
</feature>
<dbReference type="HAMAP" id="MF_01463_B">
    <property type="entry name" value="SecD_B"/>
    <property type="match status" value="1"/>
</dbReference>
<feature type="transmembrane region" description="Helical" evidence="9">
    <location>
        <begin position="621"/>
        <end position="640"/>
    </location>
</feature>
<feature type="transmembrane region" description="Helical" evidence="9">
    <location>
        <begin position="400"/>
        <end position="419"/>
    </location>
</feature>
<dbReference type="PANTHER" id="PTHR30081:SF1">
    <property type="entry name" value="PROTEIN TRANSLOCASE SUBUNIT SECD"/>
    <property type="match status" value="1"/>
</dbReference>
<feature type="transmembrane region" description="Helical" evidence="9">
    <location>
        <begin position="744"/>
        <end position="761"/>
    </location>
</feature>
<dbReference type="InterPro" id="IPR048634">
    <property type="entry name" value="SecD_SecF_C"/>
</dbReference>
<evidence type="ECO:0000259" key="12">
    <source>
        <dbReference type="Pfam" id="PF02355"/>
    </source>
</evidence>
<dbReference type="NCBIfam" id="TIGR00966">
    <property type="entry name" value="transloc_SecF"/>
    <property type="match status" value="1"/>
</dbReference>
<proteinExistence type="inferred from homology"/>
<feature type="domain" description="Protein export membrane protein SecD/SecF C-terminal" evidence="12">
    <location>
        <begin position="330"/>
        <end position="432"/>
    </location>
</feature>
<keyword evidence="3 9" id="KW-1003">Cell membrane</keyword>
<dbReference type="PRINTS" id="PR01755">
    <property type="entry name" value="SECFTRNLCASE"/>
</dbReference>
<dbReference type="Pfam" id="PF02355">
    <property type="entry name" value="SecD_SecF_C"/>
    <property type="match status" value="2"/>
</dbReference>
<comment type="similarity">
    <text evidence="9">Belongs to the SecD/SecF family. SecD subfamily.</text>
</comment>
<feature type="domain" description="SecDF P1 head subdomain" evidence="14">
    <location>
        <begin position="203"/>
        <end position="325"/>
    </location>
</feature>
<dbReference type="GO" id="GO:0005886">
    <property type="term" value="C:plasma membrane"/>
    <property type="evidence" value="ECO:0007669"/>
    <property type="project" value="UniProtKB-SubCell"/>
</dbReference>
<accession>A0A9W6P423</accession>
<dbReference type="InterPro" id="IPR005665">
    <property type="entry name" value="SecF_bac"/>
</dbReference>
<evidence type="ECO:0000256" key="4">
    <source>
        <dbReference type="ARBA" id="ARBA00022692"/>
    </source>
</evidence>
<keyword evidence="6 9" id="KW-1133">Transmembrane helix</keyword>
<sequence length="932" mass="97839">MSSSQGSGARVIRGFLSLFIVLGALAAGWFMPPKLGLDLSGGTQIILETQDGDDGTEANAENTDKVVEVLRNRIDALGVSEATMSRSGENRVIVELPGVQDPTEAAEIIGQTAQLTFHPVLGMSQGGGAGGGLGGLGGDSANAPADESNAPAADGEAPADGAPEGMSPEDLEALLGNQGGAPGAGGDQPAENPADVALTLPDEQGNQLQLGKAVIQGDQVASASAALTQFQDAWVTNLSFRSDGREAWAKLSGDAACFDQGDAKRRIAIVLDNKVISAPVVQDATCGVGYTTGTTSISNPDGMPLPEQQESSQELATLIEGGSLPLPVTEVQRQTVGPTLGAEAIQASFIAGGIGILLTALYICVAYRFAGFLASLALICYTLIAYAAMVALGATLTLPGLAGFVLAIGMAIDANVLIFERAREEYQRQQKVYASNKLAGMSDATDKEQEESEAGVLTRRRRRAIPPSLHKAFVVGTQKAWSAVLDTNITTLIAAALLFFLASGNVQGFGVTLGLGTIASMVSALLIARVLMEWVVARSNPRKHYWILALVPLLALIPLFSGLALTDVAPMLAIVLIVFVVALAIIPSIVRKYPASSGIANFSGVRTWLVKRNPDLMKRSALWLGVSGLVAVVAVVGLVVRSPNYGVEFTGGRVMEFAVSAPVSVDTARQVVADAGFPEAVVQESGDGGIAVRTGQVTDAEAQRIQDSLEDQVNEETDSGTGTVERLSDEKIGPSMGNELRNKAIFALIAALVLQMGYLAWRFRWSFGLATMIALAFDIVVVIGLFAWLGKPIDGVFLAAILSVIGFSVNDSVVVFDRVRDEWAHDQKSKFSAIANQAILHTLPRTVNSGIGGIFILATLAIFGGSSLTDFSIAMLVGLVSGMFSTVFVGTPLAIWLQKYDRTAPPHVVKEKKTKQRKELREAREESDGAVV</sequence>
<comment type="caution">
    <text evidence="15">The sequence shown here is derived from an EMBL/GenBank/DDBJ whole genome shotgun (WGS) entry which is preliminary data.</text>
</comment>
<dbReference type="GO" id="GO:0006605">
    <property type="term" value="P:protein targeting"/>
    <property type="evidence" value="ECO:0007669"/>
    <property type="project" value="UniProtKB-UniRule"/>
</dbReference>
<protein>
    <recommendedName>
        <fullName evidence="9 10">Multifunctional fusion protein</fullName>
    </recommendedName>
    <domain>
        <recommendedName>
            <fullName evidence="9">Protein translocase subunit SecD</fullName>
        </recommendedName>
    </domain>
    <domain>
        <recommendedName>
            <fullName evidence="10">Protein-export membrane protein SecF</fullName>
        </recommendedName>
    </domain>
</protein>
<feature type="region of interest" description="Disordered" evidence="11">
    <location>
        <begin position="908"/>
        <end position="932"/>
    </location>
</feature>
<evidence type="ECO:0000256" key="5">
    <source>
        <dbReference type="ARBA" id="ARBA00022927"/>
    </source>
</evidence>
<feature type="transmembrane region" description="Helical" evidence="9">
    <location>
        <begin position="544"/>
        <end position="565"/>
    </location>
</feature>
<keyword evidence="4 9" id="KW-0812">Transmembrane</keyword>
<feature type="transmembrane region" description="Helical" evidence="9">
    <location>
        <begin position="795"/>
        <end position="816"/>
    </location>
</feature>
<comment type="subunit">
    <text evidence="9">Forms a complex with SecF. Part of the essential Sec protein translocation apparatus which comprises SecA, SecYEG and auxiliary proteins SecDF. Other proteins may also be involved.</text>
</comment>
<evidence type="ECO:0000256" key="10">
    <source>
        <dbReference type="HAMAP-Rule" id="MF_01464"/>
    </source>
</evidence>
<dbReference type="Gene3D" id="1.20.1640.10">
    <property type="entry name" value="Multidrug efflux transporter AcrB transmembrane domain"/>
    <property type="match status" value="2"/>
</dbReference>
<feature type="transmembrane region" description="Helical" evidence="9">
    <location>
        <begin position="480"/>
        <end position="502"/>
    </location>
</feature>
<evidence type="ECO:0000256" key="7">
    <source>
        <dbReference type="ARBA" id="ARBA00023010"/>
    </source>
</evidence>
<feature type="domain" description="Protein export membrane protein SecD/SecF C-terminal" evidence="12">
    <location>
        <begin position="721"/>
        <end position="899"/>
    </location>
</feature>
<keyword evidence="5 9" id="KW-0653">Protein transport</keyword>
<dbReference type="Pfam" id="PF07549">
    <property type="entry name" value="Sec_GG"/>
    <property type="match status" value="2"/>
</dbReference>
<evidence type="ECO:0000256" key="11">
    <source>
        <dbReference type="SAM" id="MobiDB-lite"/>
    </source>
</evidence>
<comment type="similarity">
    <text evidence="10">Belongs to the SecD/SecF family. SecF subfamily.</text>
</comment>
<dbReference type="Pfam" id="PF22599">
    <property type="entry name" value="SecDF_P1_head"/>
    <property type="match status" value="1"/>
</dbReference>
<evidence type="ECO:0000256" key="1">
    <source>
        <dbReference type="ARBA" id="ARBA00004651"/>
    </source>
</evidence>
<keyword evidence="16" id="KW-1185">Reference proteome</keyword>
<evidence type="ECO:0000256" key="2">
    <source>
        <dbReference type="ARBA" id="ARBA00022448"/>
    </source>
</evidence>
<dbReference type="GO" id="GO:0015450">
    <property type="term" value="F:protein-transporting ATPase activity"/>
    <property type="evidence" value="ECO:0007669"/>
    <property type="project" value="InterPro"/>
</dbReference>
<dbReference type="RefSeq" id="WP_285757753.1">
    <property type="nucleotide sequence ID" value="NZ_BSQG01000001.1"/>
</dbReference>
<dbReference type="AlphaFoldDB" id="A0A9W6P423"/>
<gene>
    <name evidence="9" type="primary">secD</name>
    <name evidence="10" type="synonym">secF</name>
    <name evidence="15" type="ORF">Nans01_12810</name>
</gene>
<evidence type="ECO:0000259" key="13">
    <source>
        <dbReference type="Pfam" id="PF21760"/>
    </source>
</evidence>
<feature type="domain" description="Protein translocase subunit SecDF P1" evidence="13">
    <location>
        <begin position="64"/>
        <end position="120"/>
    </location>
</feature>
<feature type="transmembrane region" description="Helical" evidence="9">
    <location>
        <begin position="871"/>
        <end position="897"/>
    </location>
</feature>
<dbReference type="SUPFAM" id="SSF82866">
    <property type="entry name" value="Multidrug efflux transporter AcrB transmembrane domain"/>
    <property type="match status" value="2"/>
</dbReference>
<dbReference type="NCBIfam" id="NF009583">
    <property type="entry name" value="PRK13024.1-3"/>
    <property type="match status" value="1"/>
</dbReference>
<evidence type="ECO:0000313" key="16">
    <source>
        <dbReference type="Proteomes" id="UP001165092"/>
    </source>
</evidence>
<dbReference type="InterPro" id="IPR022646">
    <property type="entry name" value="SecD/SecF_CS"/>
</dbReference>
<dbReference type="NCBIfam" id="TIGR01129">
    <property type="entry name" value="secD"/>
    <property type="match status" value="1"/>
</dbReference>
<name>A0A9W6P423_9ACTN</name>
<comment type="caution">
    <text evidence="9">Lacks conserved residue(s) required for the propagation of feature annotation.</text>
</comment>
<feature type="transmembrane region" description="Helical" evidence="9">
    <location>
        <begin position="847"/>
        <end position="865"/>
    </location>
</feature>
<dbReference type="HAMAP" id="MF_01464_B">
    <property type="entry name" value="SecF_B"/>
    <property type="match status" value="1"/>
</dbReference>
<evidence type="ECO:0000256" key="9">
    <source>
        <dbReference type="HAMAP-Rule" id="MF_01463"/>
    </source>
</evidence>
<evidence type="ECO:0000313" key="15">
    <source>
        <dbReference type="EMBL" id="GLU46930.1"/>
    </source>
</evidence>
<dbReference type="Gene3D" id="3.30.70.3220">
    <property type="match status" value="1"/>
</dbReference>
<dbReference type="Proteomes" id="UP001165092">
    <property type="component" value="Unassembled WGS sequence"/>
</dbReference>
<feature type="transmembrane region" description="Helical" evidence="9">
    <location>
        <begin position="372"/>
        <end position="394"/>
    </location>
</feature>
<dbReference type="GO" id="GO:0065002">
    <property type="term" value="P:intracellular protein transmembrane transport"/>
    <property type="evidence" value="ECO:0007669"/>
    <property type="project" value="UniProtKB-UniRule"/>
</dbReference>
<feature type="transmembrane region" description="Helical" evidence="9">
    <location>
        <begin position="508"/>
        <end position="532"/>
    </location>
</feature>
<feature type="compositionally biased region" description="Gly residues" evidence="11">
    <location>
        <begin position="177"/>
        <end position="186"/>
    </location>
</feature>
<dbReference type="GO" id="GO:0043952">
    <property type="term" value="P:protein transport by the Sec complex"/>
    <property type="evidence" value="ECO:0007669"/>
    <property type="project" value="UniProtKB-UniRule"/>
</dbReference>
<comment type="subcellular location">
    <subcellularLocation>
        <location evidence="1 9">Cell membrane</location>
        <topology evidence="1 9">Multi-pass membrane protein</topology>
    </subcellularLocation>
</comment>
<feature type="transmembrane region" description="Helical" evidence="9">
    <location>
        <begin position="12"/>
        <end position="31"/>
    </location>
</feature>
<dbReference type="PANTHER" id="PTHR30081">
    <property type="entry name" value="PROTEIN-EXPORT MEMBRANE PROTEIN SEC"/>
    <property type="match status" value="1"/>
</dbReference>
<dbReference type="InterPro" id="IPR022813">
    <property type="entry name" value="SecD/SecF_arch_bac"/>
</dbReference>
<dbReference type="InterPro" id="IPR048631">
    <property type="entry name" value="SecD_1st"/>
</dbReference>
<dbReference type="InterPro" id="IPR054384">
    <property type="entry name" value="SecDF_P1_head"/>
</dbReference>
<evidence type="ECO:0000256" key="8">
    <source>
        <dbReference type="ARBA" id="ARBA00023136"/>
    </source>
</evidence>
<feature type="region of interest" description="Disordered" evidence="11">
    <location>
        <begin position="131"/>
        <end position="194"/>
    </location>
</feature>
<feature type="transmembrane region" description="Helical" evidence="9">
    <location>
        <begin position="768"/>
        <end position="789"/>
    </location>
</feature>